<sequence>MKIGIISGSHRQNSESEKIARHVEQALLAQAYCDETWFYSLAGNPLPLWEEGIWSDDPDWSQRLAPLSEALHGCDAFVIVSPEWHGMAPAGLKNFLLMWASGGELAHKPALIVTVSVADGGSYPVAELRMSSYKNNRICYLPEHLIIRYVDTVFNADPAKNNAQAQAYFEKRLAYCLELLGEYGKAFTQIRASGKAALDEYTSGM</sequence>
<dbReference type="EMBL" id="BMYM01000002">
    <property type="protein sequence ID" value="GHD34537.1"/>
    <property type="molecule type" value="Genomic_DNA"/>
</dbReference>
<organism evidence="3 4">
    <name type="scientific">Parahalioglobus pacificus</name>
    <dbReference type="NCBI Taxonomy" id="930806"/>
    <lineage>
        <taxon>Bacteria</taxon>
        <taxon>Pseudomonadati</taxon>
        <taxon>Pseudomonadota</taxon>
        <taxon>Gammaproteobacteria</taxon>
        <taxon>Cellvibrionales</taxon>
        <taxon>Halieaceae</taxon>
        <taxon>Parahalioglobus</taxon>
    </lineage>
</organism>
<gene>
    <name evidence="3" type="ORF">GCM10007053_20400</name>
</gene>
<comment type="caution">
    <text evidence="3">The sequence shown here is derived from an EMBL/GenBank/DDBJ whole genome shotgun (WGS) entry which is preliminary data.</text>
</comment>
<dbReference type="InterPro" id="IPR029039">
    <property type="entry name" value="Flavoprotein-like_sf"/>
</dbReference>
<feature type="domain" description="NADPH-dependent FMN reductase-like" evidence="2">
    <location>
        <begin position="1"/>
        <end position="144"/>
    </location>
</feature>
<dbReference type="GO" id="GO:0005829">
    <property type="term" value="C:cytosol"/>
    <property type="evidence" value="ECO:0007669"/>
    <property type="project" value="TreeGrafter"/>
</dbReference>
<keyword evidence="1" id="KW-0288">FMN</keyword>
<keyword evidence="1" id="KW-0285">Flavoprotein</keyword>
<name>A0A919CKN7_9GAMM</name>
<accession>A0A919CKN7</accession>
<dbReference type="SUPFAM" id="SSF52218">
    <property type="entry name" value="Flavoproteins"/>
    <property type="match status" value="1"/>
</dbReference>
<proteinExistence type="predicted"/>
<dbReference type="Pfam" id="PF03358">
    <property type="entry name" value="FMN_red"/>
    <property type="match status" value="1"/>
</dbReference>
<dbReference type="RefSeq" id="WP_189477701.1">
    <property type="nucleotide sequence ID" value="NZ_BMYM01000002.1"/>
</dbReference>
<keyword evidence="4" id="KW-1185">Reference proteome</keyword>
<dbReference type="GO" id="GO:0016491">
    <property type="term" value="F:oxidoreductase activity"/>
    <property type="evidence" value="ECO:0007669"/>
    <property type="project" value="InterPro"/>
</dbReference>
<evidence type="ECO:0000313" key="3">
    <source>
        <dbReference type="EMBL" id="GHD34537.1"/>
    </source>
</evidence>
<dbReference type="AlphaFoldDB" id="A0A919CKN7"/>
<dbReference type="PANTHER" id="PTHR30543">
    <property type="entry name" value="CHROMATE REDUCTASE"/>
    <property type="match status" value="1"/>
</dbReference>
<dbReference type="InterPro" id="IPR050712">
    <property type="entry name" value="NAD(P)H-dep_reductase"/>
</dbReference>
<dbReference type="PANTHER" id="PTHR30543:SF31">
    <property type="entry name" value="NADPH-DEPENDENT AZOREDUCTASE AZR"/>
    <property type="match status" value="1"/>
</dbReference>
<protein>
    <submittedName>
        <fullName evidence="3">Flavoprotein</fullName>
    </submittedName>
</protein>
<evidence type="ECO:0000313" key="4">
    <source>
        <dbReference type="Proteomes" id="UP000644693"/>
    </source>
</evidence>
<dbReference type="GO" id="GO:0010181">
    <property type="term" value="F:FMN binding"/>
    <property type="evidence" value="ECO:0007669"/>
    <property type="project" value="TreeGrafter"/>
</dbReference>
<evidence type="ECO:0000259" key="2">
    <source>
        <dbReference type="Pfam" id="PF03358"/>
    </source>
</evidence>
<dbReference type="Gene3D" id="3.40.50.360">
    <property type="match status" value="1"/>
</dbReference>
<dbReference type="Proteomes" id="UP000644693">
    <property type="component" value="Unassembled WGS sequence"/>
</dbReference>
<reference evidence="3" key="2">
    <citation type="submission" date="2020-09" db="EMBL/GenBank/DDBJ databases">
        <authorList>
            <person name="Sun Q."/>
            <person name="Kim S."/>
        </authorList>
    </citation>
    <scope>NUCLEOTIDE SEQUENCE</scope>
    <source>
        <strain evidence="3">KCTC 23430</strain>
    </source>
</reference>
<evidence type="ECO:0000256" key="1">
    <source>
        <dbReference type="ARBA" id="ARBA00022643"/>
    </source>
</evidence>
<dbReference type="InterPro" id="IPR005025">
    <property type="entry name" value="FMN_Rdtase-like_dom"/>
</dbReference>
<reference evidence="3" key="1">
    <citation type="journal article" date="2014" name="Int. J. Syst. Evol. Microbiol.">
        <title>Complete genome sequence of Corynebacterium casei LMG S-19264T (=DSM 44701T), isolated from a smear-ripened cheese.</title>
        <authorList>
            <consortium name="US DOE Joint Genome Institute (JGI-PGF)"/>
            <person name="Walter F."/>
            <person name="Albersmeier A."/>
            <person name="Kalinowski J."/>
            <person name="Ruckert C."/>
        </authorList>
    </citation>
    <scope>NUCLEOTIDE SEQUENCE</scope>
    <source>
        <strain evidence="3">KCTC 23430</strain>
    </source>
</reference>